<dbReference type="PANTHER" id="PTHR32266:SF17">
    <property type="entry name" value="NICOTIANAMINE SYNTHASE"/>
    <property type="match status" value="1"/>
</dbReference>
<comment type="similarity">
    <text evidence="1 2">Belongs to the nicotianamine synthase (NAS)-like family.</text>
</comment>
<dbReference type="InterPro" id="IPR029063">
    <property type="entry name" value="SAM-dependent_MTases_sf"/>
</dbReference>
<dbReference type="InterPro" id="IPR004298">
    <property type="entry name" value="Nicotian_synth"/>
</dbReference>
<evidence type="ECO:0000313" key="3">
    <source>
        <dbReference type="EMBL" id="MBX51078.1"/>
    </source>
</evidence>
<comment type="catalytic activity">
    <reaction evidence="2">
        <text>3 S-adenosyl-L-methionine = nicotianamine + 3 S-methyl-5'-thioadenosine + 3 H(+)</text>
        <dbReference type="Rhea" id="RHEA:16481"/>
        <dbReference type="ChEBI" id="CHEBI:15378"/>
        <dbReference type="ChEBI" id="CHEBI:17509"/>
        <dbReference type="ChEBI" id="CHEBI:58249"/>
        <dbReference type="ChEBI" id="CHEBI:59789"/>
        <dbReference type="EC" id="2.5.1.43"/>
    </reaction>
</comment>
<comment type="function">
    <text evidence="2">Synthesizes nicotianamine, a polyamine which serves as a sensor for the physiological iron status within the plant, and/or might be involved in the transport of iron.</text>
</comment>
<organism evidence="3">
    <name type="scientific">Rhizophora mucronata</name>
    <name type="common">Asiatic mangrove</name>
    <dbReference type="NCBI Taxonomy" id="61149"/>
    <lineage>
        <taxon>Eukaryota</taxon>
        <taxon>Viridiplantae</taxon>
        <taxon>Streptophyta</taxon>
        <taxon>Embryophyta</taxon>
        <taxon>Tracheophyta</taxon>
        <taxon>Spermatophyta</taxon>
        <taxon>Magnoliopsida</taxon>
        <taxon>eudicotyledons</taxon>
        <taxon>Gunneridae</taxon>
        <taxon>Pentapetalae</taxon>
        <taxon>rosids</taxon>
        <taxon>fabids</taxon>
        <taxon>Malpighiales</taxon>
        <taxon>Rhizophoraceae</taxon>
        <taxon>Rhizophora</taxon>
    </lineage>
</organism>
<name>A0A2P2P8J3_RHIMU</name>
<dbReference type="GO" id="GO:0030410">
    <property type="term" value="F:nicotianamine synthase activity"/>
    <property type="evidence" value="ECO:0007669"/>
    <property type="project" value="UniProtKB-UniRule"/>
</dbReference>
<accession>A0A2P2P8J3</accession>
<evidence type="ECO:0000256" key="2">
    <source>
        <dbReference type="RuleBase" id="RU368095"/>
    </source>
</evidence>
<keyword evidence="2" id="KW-0808">Transferase</keyword>
<dbReference type="EC" id="2.5.1.43" evidence="2"/>
<dbReference type="PANTHER" id="PTHR32266">
    <property type="entry name" value="NICOTIANAMINE SYNTHASE 3"/>
    <property type="match status" value="1"/>
</dbReference>
<evidence type="ECO:0000256" key="1">
    <source>
        <dbReference type="ARBA" id="ARBA00007009"/>
    </source>
</evidence>
<dbReference type="PROSITE" id="PS51142">
    <property type="entry name" value="NAS"/>
    <property type="match status" value="1"/>
</dbReference>
<dbReference type="GO" id="GO:0030418">
    <property type="term" value="P:nicotianamine biosynthetic process"/>
    <property type="evidence" value="ECO:0007669"/>
    <property type="project" value="UniProtKB-UniRule"/>
</dbReference>
<keyword evidence="2" id="KW-0949">S-adenosyl-L-methionine</keyword>
<reference evidence="3" key="1">
    <citation type="submission" date="2018-02" db="EMBL/GenBank/DDBJ databases">
        <title>Rhizophora mucronata_Transcriptome.</title>
        <authorList>
            <person name="Meera S.P."/>
            <person name="Sreeshan A."/>
            <person name="Augustine A."/>
        </authorList>
    </citation>
    <scope>NUCLEOTIDE SEQUENCE</scope>
    <source>
        <tissue evidence="3">Leaf</tissue>
    </source>
</reference>
<dbReference type="AlphaFoldDB" id="A0A2P2P8J3"/>
<protein>
    <recommendedName>
        <fullName evidence="2">Nicotianamine synthase</fullName>
        <ecNumber evidence="2">2.5.1.43</ecNumber>
    </recommendedName>
</protein>
<sequence length="114" mass="12474">MDKEKKVQVIDHLAEHMAPGAFLLLRSAHGARAFLYPVIDPHALNGFEVLSVFHPTDEVINSVIVSRKIPTLITSCSQGLSSALFSSKCSDICGFNSLSNGNRFEELTVDEQQS</sequence>
<proteinExistence type="inferred from homology"/>
<dbReference type="EMBL" id="GGEC01070594">
    <property type="protein sequence ID" value="MBX51078.1"/>
    <property type="molecule type" value="Transcribed_RNA"/>
</dbReference>
<dbReference type="Pfam" id="PF03059">
    <property type="entry name" value="NAS"/>
    <property type="match status" value="1"/>
</dbReference>
<dbReference type="Gene3D" id="3.40.50.150">
    <property type="entry name" value="Vaccinia Virus protein VP39"/>
    <property type="match status" value="1"/>
</dbReference>